<accession>A0A445AMI9</accession>
<name>A0A445AMI9_ARAHY</name>
<gene>
    <name evidence="2" type="ORF">Ahy_B01g051690</name>
</gene>
<comment type="caution">
    <text evidence="2">The sequence shown here is derived from an EMBL/GenBank/DDBJ whole genome shotgun (WGS) entry which is preliminary data.</text>
</comment>
<dbReference type="EMBL" id="SDMP01000011">
    <property type="protein sequence ID" value="RYR27667.1"/>
    <property type="molecule type" value="Genomic_DNA"/>
</dbReference>
<evidence type="ECO:0000313" key="3">
    <source>
        <dbReference type="Proteomes" id="UP000289738"/>
    </source>
</evidence>
<keyword evidence="3" id="KW-1185">Reference proteome</keyword>
<evidence type="ECO:0008006" key="4">
    <source>
        <dbReference type="Google" id="ProtNLM"/>
    </source>
</evidence>
<organism evidence="2 3">
    <name type="scientific">Arachis hypogaea</name>
    <name type="common">Peanut</name>
    <dbReference type="NCBI Taxonomy" id="3818"/>
    <lineage>
        <taxon>Eukaryota</taxon>
        <taxon>Viridiplantae</taxon>
        <taxon>Streptophyta</taxon>
        <taxon>Embryophyta</taxon>
        <taxon>Tracheophyta</taxon>
        <taxon>Spermatophyta</taxon>
        <taxon>Magnoliopsida</taxon>
        <taxon>eudicotyledons</taxon>
        <taxon>Gunneridae</taxon>
        <taxon>Pentapetalae</taxon>
        <taxon>rosids</taxon>
        <taxon>fabids</taxon>
        <taxon>Fabales</taxon>
        <taxon>Fabaceae</taxon>
        <taxon>Papilionoideae</taxon>
        <taxon>50 kb inversion clade</taxon>
        <taxon>dalbergioids sensu lato</taxon>
        <taxon>Dalbergieae</taxon>
        <taxon>Pterocarpus clade</taxon>
        <taxon>Arachis</taxon>
    </lineage>
</organism>
<feature type="region of interest" description="Disordered" evidence="1">
    <location>
        <begin position="111"/>
        <end position="133"/>
    </location>
</feature>
<reference evidence="2 3" key="1">
    <citation type="submission" date="2019-01" db="EMBL/GenBank/DDBJ databases">
        <title>Sequencing of cultivated peanut Arachis hypogaea provides insights into genome evolution and oil improvement.</title>
        <authorList>
            <person name="Chen X."/>
        </authorList>
    </citation>
    <scope>NUCLEOTIDE SEQUENCE [LARGE SCALE GENOMIC DNA]</scope>
    <source>
        <strain evidence="3">cv. Fuhuasheng</strain>
        <tissue evidence="2">Leaves</tissue>
    </source>
</reference>
<proteinExistence type="predicted"/>
<dbReference type="Proteomes" id="UP000289738">
    <property type="component" value="Chromosome B01"/>
</dbReference>
<evidence type="ECO:0000313" key="2">
    <source>
        <dbReference type="EMBL" id="RYR27667.1"/>
    </source>
</evidence>
<dbReference type="AlphaFoldDB" id="A0A445AMI9"/>
<protein>
    <recommendedName>
        <fullName evidence="4">Aminotransferase-like plant mobile domain-containing protein</fullName>
    </recommendedName>
</protein>
<sequence length="189" mass="22245">MGVDDSPLVSFECVEWHPTDRVRRQFGLQQLPLGLAFDIGRDHCRRLTGPRNHDWRARNIQWVTLWISSRYNTLHIGEEIVDFHPLQVYFDWYTQQYGDHLRLSDRVVGGEADVNEPHGQQEEAAGPQEQNPPYEQQFEVPAYDQGFQVPAYEHDFQVLAYEHQFQMPGYEQHYQDPSHAEQFQMPAYG</sequence>
<feature type="compositionally biased region" description="Low complexity" evidence="1">
    <location>
        <begin position="122"/>
        <end position="133"/>
    </location>
</feature>
<evidence type="ECO:0000256" key="1">
    <source>
        <dbReference type="SAM" id="MobiDB-lite"/>
    </source>
</evidence>